<evidence type="ECO:0000313" key="1">
    <source>
        <dbReference type="EMBL" id="MCK8482305.1"/>
    </source>
</evidence>
<gene>
    <name evidence="1" type="ORF">MUY34_16900</name>
</gene>
<dbReference type="RefSeq" id="WP_248414023.1">
    <property type="nucleotide sequence ID" value="NZ_JALPQF010000039.1"/>
</dbReference>
<organism evidence="1 2">
    <name type="scientific">Psychroserpens algicola</name>
    <dbReference type="NCBI Taxonomy" id="1719034"/>
    <lineage>
        <taxon>Bacteria</taxon>
        <taxon>Pseudomonadati</taxon>
        <taxon>Bacteroidota</taxon>
        <taxon>Flavobacteriia</taxon>
        <taxon>Flavobacteriales</taxon>
        <taxon>Flavobacteriaceae</taxon>
        <taxon>Psychroserpens</taxon>
    </lineage>
</organism>
<evidence type="ECO:0000313" key="2">
    <source>
        <dbReference type="Proteomes" id="UP001203687"/>
    </source>
</evidence>
<accession>A0ABT0HEL3</accession>
<sequence>MKTLPIILICLFQYTLIGQNIEGEYCSKFRKNRKIIGGGISNCLKFNNEGRFSQTITTDIGMVMKGDYQLIENKLILIYDLENDYNIKDDYELFEIEERHGLTYEEFYKKQTGIQIGEREKLLYYIKKKKTDILVIKNIENKRRIKLYRKQ</sequence>
<comment type="caution">
    <text evidence="1">The sequence shown here is derived from an EMBL/GenBank/DDBJ whole genome shotgun (WGS) entry which is preliminary data.</text>
</comment>
<keyword evidence="2" id="KW-1185">Reference proteome</keyword>
<name>A0ABT0HEL3_9FLAO</name>
<proteinExistence type="predicted"/>
<dbReference type="EMBL" id="JALPQF010000039">
    <property type="protein sequence ID" value="MCK8482305.1"/>
    <property type="molecule type" value="Genomic_DNA"/>
</dbReference>
<reference evidence="1" key="1">
    <citation type="submission" date="2022-04" db="EMBL/GenBank/DDBJ databases">
        <authorList>
            <person name="Ren T."/>
        </authorList>
    </citation>
    <scope>NUCLEOTIDE SEQUENCE</scope>
    <source>
        <strain evidence="1">F63249</strain>
    </source>
</reference>
<protein>
    <submittedName>
        <fullName evidence="1">Uncharacterized protein</fullName>
    </submittedName>
</protein>
<dbReference type="Proteomes" id="UP001203687">
    <property type="component" value="Unassembled WGS sequence"/>
</dbReference>